<name>A0A4Y2P189_ARAVE</name>
<reference evidence="1 2" key="1">
    <citation type="journal article" date="2019" name="Sci. Rep.">
        <title>Orb-weaving spider Araneus ventricosus genome elucidates the spidroin gene catalogue.</title>
        <authorList>
            <person name="Kono N."/>
            <person name="Nakamura H."/>
            <person name="Ohtoshi R."/>
            <person name="Moran D.A.P."/>
            <person name="Shinohara A."/>
            <person name="Yoshida Y."/>
            <person name="Fujiwara M."/>
            <person name="Mori M."/>
            <person name="Tomita M."/>
            <person name="Arakawa K."/>
        </authorList>
    </citation>
    <scope>NUCLEOTIDE SEQUENCE [LARGE SCALE GENOMIC DNA]</scope>
</reference>
<dbReference type="Proteomes" id="UP000499080">
    <property type="component" value="Unassembled WGS sequence"/>
</dbReference>
<sequence length="80" mass="9090">MEDGKFLDTKYLIILFHSPKLPKCIKAGYKILDVRPRIPNPPRCFKYQPFGYSKASCHGTLTSALSVVRKLVTKALDAHR</sequence>
<comment type="caution">
    <text evidence="1">The sequence shown here is derived from an EMBL/GenBank/DDBJ whole genome shotgun (WGS) entry which is preliminary data.</text>
</comment>
<organism evidence="1 2">
    <name type="scientific">Araneus ventricosus</name>
    <name type="common">Orbweaver spider</name>
    <name type="synonym">Epeira ventricosa</name>
    <dbReference type="NCBI Taxonomy" id="182803"/>
    <lineage>
        <taxon>Eukaryota</taxon>
        <taxon>Metazoa</taxon>
        <taxon>Ecdysozoa</taxon>
        <taxon>Arthropoda</taxon>
        <taxon>Chelicerata</taxon>
        <taxon>Arachnida</taxon>
        <taxon>Araneae</taxon>
        <taxon>Araneomorphae</taxon>
        <taxon>Entelegynae</taxon>
        <taxon>Araneoidea</taxon>
        <taxon>Araneidae</taxon>
        <taxon>Araneus</taxon>
    </lineage>
</organism>
<dbReference type="EMBL" id="BGPR01130659">
    <property type="protein sequence ID" value="GBN45124.1"/>
    <property type="molecule type" value="Genomic_DNA"/>
</dbReference>
<feature type="non-terminal residue" evidence="1">
    <location>
        <position position="80"/>
    </location>
</feature>
<keyword evidence="2" id="KW-1185">Reference proteome</keyword>
<gene>
    <name evidence="1" type="ORF">AVEN_201262_1</name>
</gene>
<dbReference type="AlphaFoldDB" id="A0A4Y2P189"/>
<accession>A0A4Y2P189</accession>
<protein>
    <submittedName>
        <fullName evidence="1">Uncharacterized protein</fullName>
    </submittedName>
</protein>
<evidence type="ECO:0000313" key="2">
    <source>
        <dbReference type="Proteomes" id="UP000499080"/>
    </source>
</evidence>
<proteinExistence type="predicted"/>
<evidence type="ECO:0000313" key="1">
    <source>
        <dbReference type="EMBL" id="GBN45124.1"/>
    </source>
</evidence>